<name>A0A6C0IQD6_9ZZZZ</name>
<dbReference type="AlphaFoldDB" id="A0A6C0IQD6"/>
<keyword evidence="1" id="KW-0472">Membrane</keyword>
<proteinExistence type="predicted"/>
<protein>
    <submittedName>
        <fullName evidence="2">Uncharacterized protein</fullName>
    </submittedName>
</protein>
<evidence type="ECO:0000256" key="1">
    <source>
        <dbReference type="SAM" id="Phobius"/>
    </source>
</evidence>
<accession>A0A6C0IQD6</accession>
<keyword evidence="1" id="KW-1133">Transmembrane helix</keyword>
<keyword evidence="1" id="KW-0812">Transmembrane</keyword>
<feature type="transmembrane region" description="Helical" evidence="1">
    <location>
        <begin position="6"/>
        <end position="24"/>
    </location>
</feature>
<sequence>MILGFSKYEVLKILCYILLIFNLIKFIKNLRKKMDKIPIIEGMKGKKMVKNNLGVEELTNKPGPKSNQLPLPANSNLISQYTGIARKSGEYNNRIFNKLEDQINRFLMKDYGENYIEILDRFDYLLSLKMLDSTLTVDFDNEKQMLSRIENINKYGDAKKFIEEMKDIVSLEMPKNDM</sequence>
<dbReference type="EMBL" id="MN740214">
    <property type="protein sequence ID" value="QHT94097.1"/>
    <property type="molecule type" value="Genomic_DNA"/>
</dbReference>
<reference evidence="2" key="1">
    <citation type="journal article" date="2020" name="Nature">
        <title>Giant virus diversity and host interactions through global metagenomics.</title>
        <authorList>
            <person name="Schulz F."/>
            <person name="Roux S."/>
            <person name="Paez-Espino D."/>
            <person name="Jungbluth S."/>
            <person name="Walsh D.A."/>
            <person name="Denef V.J."/>
            <person name="McMahon K.D."/>
            <person name="Konstantinidis K.T."/>
            <person name="Eloe-Fadrosh E.A."/>
            <person name="Kyrpides N.C."/>
            <person name="Woyke T."/>
        </authorList>
    </citation>
    <scope>NUCLEOTIDE SEQUENCE</scope>
    <source>
        <strain evidence="2">GVMAG-M-3300024258-14</strain>
    </source>
</reference>
<evidence type="ECO:0000313" key="2">
    <source>
        <dbReference type="EMBL" id="QHT94097.1"/>
    </source>
</evidence>
<organism evidence="2">
    <name type="scientific">viral metagenome</name>
    <dbReference type="NCBI Taxonomy" id="1070528"/>
    <lineage>
        <taxon>unclassified sequences</taxon>
        <taxon>metagenomes</taxon>
        <taxon>organismal metagenomes</taxon>
    </lineage>
</organism>